<evidence type="ECO:0000256" key="3">
    <source>
        <dbReference type="ARBA" id="ARBA00022603"/>
    </source>
</evidence>
<feature type="region of interest" description="Disordered" evidence="6">
    <location>
        <begin position="681"/>
        <end position="700"/>
    </location>
</feature>
<evidence type="ECO:0000256" key="5">
    <source>
        <dbReference type="ARBA" id="ARBA00047942"/>
    </source>
</evidence>
<feature type="domain" description="DNA methylase N-4/N-6" evidence="7">
    <location>
        <begin position="628"/>
        <end position="664"/>
    </location>
</feature>
<dbReference type="AlphaFoldDB" id="A0AA37HG52"/>
<dbReference type="EC" id="2.1.1.72" evidence="2"/>
<feature type="compositionally biased region" description="Basic and acidic residues" evidence="6">
    <location>
        <begin position="512"/>
        <end position="525"/>
    </location>
</feature>
<dbReference type="InterPro" id="IPR029063">
    <property type="entry name" value="SAM-dependent_MTases_sf"/>
</dbReference>
<keyword evidence="3" id="KW-0489">Methyltransferase</keyword>
<dbReference type="Gene3D" id="3.40.50.150">
    <property type="entry name" value="Vaccinia Virus protein VP39"/>
    <property type="match status" value="2"/>
</dbReference>
<evidence type="ECO:0000313" key="8">
    <source>
        <dbReference type="EMBL" id="GJD65159.1"/>
    </source>
</evidence>
<feature type="region of interest" description="Disordered" evidence="6">
    <location>
        <begin position="472"/>
        <end position="498"/>
    </location>
</feature>
<feature type="region of interest" description="Disordered" evidence="6">
    <location>
        <begin position="512"/>
        <end position="601"/>
    </location>
</feature>
<dbReference type="InterPro" id="IPR002052">
    <property type="entry name" value="DNA_methylase_N6_adenine_CS"/>
</dbReference>
<evidence type="ECO:0000256" key="6">
    <source>
        <dbReference type="SAM" id="MobiDB-lite"/>
    </source>
</evidence>
<organism evidence="8 9">
    <name type="scientific">Methylobacterium frigidaeris</name>
    <dbReference type="NCBI Taxonomy" id="2038277"/>
    <lineage>
        <taxon>Bacteria</taxon>
        <taxon>Pseudomonadati</taxon>
        <taxon>Pseudomonadota</taxon>
        <taxon>Alphaproteobacteria</taxon>
        <taxon>Hyphomicrobiales</taxon>
        <taxon>Methylobacteriaceae</taxon>
        <taxon>Methylobacterium</taxon>
    </lineage>
</organism>
<reference evidence="8" key="2">
    <citation type="submission" date="2021-08" db="EMBL/GenBank/DDBJ databases">
        <authorList>
            <person name="Tani A."/>
            <person name="Ola A."/>
            <person name="Ogura Y."/>
            <person name="Katsura K."/>
            <person name="Hayashi T."/>
        </authorList>
    </citation>
    <scope>NUCLEOTIDE SEQUENCE</scope>
    <source>
        <strain evidence="8">JCM 32048</strain>
    </source>
</reference>
<dbReference type="PROSITE" id="PS00092">
    <property type="entry name" value="N6_MTASE"/>
    <property type="match status" value="1"/>
</dbReference>
<dbReference type="GO" id="GO:0008170">
    <property type="term" value="F:N-methyltransferase activity"/>
    <property type="evidence" value="ECO:0007669"/>
    <property type="project" value="InterPro"/>
</dbReference>
<dbReference type="GO" id="GO:0032259">
    <property type="term" value="P:methylation"/>
    <property type="evidence" value="ECO:0007669"/>
    <property type="project" value="UniProtKB-KW"/>
</dbReference>
<feature type="domain" description="DNA methylase N-4/N-6" evidence="7">
    <location>
        <begin position="30"/>
        <end position="390"/>
    </location>
</feature>
<dbReference type="InterPro" id="IPR001091">
    <property type="entry name" value="RM_Methyltransferase"/>
</dbReference>
<comment type="similarity">
    <text evidence="1">Belongs to the N(4)/N(6)-methyltransferase family.</text>
</comment>
<keyword evidence="4" id="KW-0808">Transferase</keyword>
<dbReference type="InterPro" id="IPR002941">
    <property type="entry name" value="DNA_methylase_N4/N6"/>
</dbReference>
<sequence length="700" mass="73832">MTPVEFHGGRVRLLPGDCLESIKSLPDCSIDAVVTDPPYALVSISKRFGKDGAAPSKVGATGVYARASSGFMGKSWDTGERAFAVEFWAEIYRVLKPGGFVVAFSATRTIHRLTCAIEDAGFEIRDMIAWLYGSGFPKSHDVSKAIDKHLGAERTKVVVDAAQVRNPKATAGGRDGMEGATRPWIEAALERGYHEKDSDDPATPEGEAWRGWGTALKPAIEPITVARKPLIGTVAENVLAHGTGAMNIDACRIGGGEPRQTTTGGMGGKASPVLGVFARAEAEAVTTTMGRWPANVVHDASEEVAGAFPQSESAGGTVTRRSDFEGIAGNKGGAFAQRAGKTWDVPQDAGSAARFFFSAKAGADDRIGSKHPTVKPVDLMRWLVRLVTPPKVRELVCETCHNPPCGAPRGNNVRQDVQALRGAISEQAQRHDFLLRDVPACGSSDPANAMQDVRRADSPSEAGLLFPGVLGAEHEGSENSHATPVQALRPDVHSEEGRGADLLFPKLCGDRERAGQTQKDEDGARIHCNAGTGQSDGVEAGLRDGAPLGDGEAPRTAVAGGGGGASHQRGTGRQQDRKSTGHAEGGSRSTAEADNVVSDPMPLLRGDAEAVQYCAKCGGRLAWRERPGIVLDPFAGSGTTGEAAFREGFNAILCERDPEYLPDIARRIELALAGPAIRRAERAKARGKAPKPAPLFGEES</sequence>
<dbReference type="Pfam" id="PF01555">
    <property type="entry name" value="N6_N4_Mtase"/>
    <property type="match status" value="2"/>
</dbReference>
<dbReference type="GO" id="GO:0009007">
    <property type="term" value="F:site-specific DNA-methyltransferase (adenine-specific) activity"/>
    <property type="evidence" value="ECO:0007669"/>
    <property type="project" value="UniProtKB-EC"/>
</dbReference>
<evidence type="ECO:0000256" key="1">
    <source>
        <dbReference type="ARBA" id="ARBA00006594"/>
    </source>
</evidence>
<dbReference type="EMBL" id="BPQJ01000035">
    <property type="protein sequence ID" value="GJD65159.1"/>
    <property type="molecule type" value="Genomic_DNA"/>
</dbReference>
<dbReference type="PRINTS" id="PR00508">
    <property type="entry name" value="S21N4MTFRASE"/>
</dbReference>
<gene>
    <name evidence="8" type="ORF">MPEAHAMD_5346</name>
</gene>
<evidence type="ECO:0000259" key="7">
    <source>
        <dbReference type="Pfam" id="PF01555"/>
    </source>
</evidence>
<comment type="catalytic activity">
    <reaction evidence="5">
        <text>a 2'-deoxyadenosine in DNA + S-adenosyl-L-methionine = an N(6)-methyl-2'-deoxyadenosine in DNA + S-adenosyl-L-homocysteine + H(+)</text>
        <dbReference type="Rhea" id="RHEA:15197"/>
        <dbReference type="Rhea" id="RHEA-COMP:12418"/>
        <dbReference type="Rhea" id="RHEA-COMP:12419"/>
        <dbReference type="ChEBI" id="CHEBI:15378"/>
        <dbReference type="ChEBI" id="CHEBI:57856"/>
        <dbReference type="ChEBI" id="CHEBI:59789"/>
        <dbReference type="ChEBI" id="CHEBI:90615"/>
        <dbReference type="ChEBI" id="CHEBI:90616"/>
        <dbReference type="EC" id="2.1.1.72"/>
    </reaction>
</comment>
<comment type="caution">
    <text evidence="8">The sequence shown here is derived from an EMBL/GenBank/DDBJ whole genome shotgun (WGS) entry which is preliminary data.</text>
</comment>
<protein>
    <recommendedName>
        <fullName evidence="2">site-specific DNA-methyltransferase (adenine-specific)</fullName>
        <ecNumber evidence="2">2.1.1.72</ecNumber>
    </recommendedName>
</protein>
<reference evidence="8" key="1">
    <citation type="journal article" date="2016" name="Front. Microbiol.">
        <title>Genome Sequence of the Piezophilic, Mesophilic Sulfate-Reducing Bacterium Desulfovibrio indicus J2T.</title>
        <authorList>
            <person name="Cao J."/>
            <person name="Maignien L."/>
            <person name="Shao Z."/>
            <person name="Alain K."/>
            <person name="Jebbar M."/>
        </authorList>
    </citation>
    <scope>NUCLEOTIDE SEQUENCE</scope>
    <source>
        <strain evidence="8">JCM 32048</strain>
    </source>
</reference>
<evidence type="ECO:0000256" key="4">
    <source>
        <dbReference type="ARBA" id="ARBA00022679"/>
    </source>
</evidence>
<evidence type="ECO:0000256" key="2">
    <source>
        <dbReference type="ARBA" id="ARBA00011900"/>
    </source>
</evidence>
<dbReference type="Proteomes" id="UP001055286">
    <property type="component" value="Unassembled WGS sequence"/>
</dbReference>
<name>A0AA37HG52_9HYPH</name>
<evidence type="ECO:0000313" key="9">
    <source>
        <dbReference type="Proteomes" id="UP001055286"/>
    </source>
</evidence>
<keyword evidence="9" id="KW-1185">Reference proteome</keyword>
<accession>A0AA37HG52</accession>
<proteinExistence type="inferred from homology"/>
<dbReference type="GO" id="GO:0003677">
    <property type="term" value="F:DNA binding"/>
    <property type="evidence" value="ECO:0007669"/>
    <property type="project" value="InterPro"/>
</dbReference>
<dbReference type="SUPFAM" id="SSF53335">
    <property type="entry name" value="S-adenosyl-L-methionine-dependent methyltransferases"/>
    <property type="match status" value="2"/>
</dbReference>